<dbReference type="Pfam" id="PF07291">
    <property type="entry name" value="MauE"/>
    <property type="match status" value="1"/>
</dbReference>
<evidence type="ECO:0000256" key="3">
    <source>
        <dbReference type="ARBA" id="ARBA00022989"/>
    </source>
</evidence>
<proteinExistence type="predicted"/>
<evidence type="ECO:0000256" key="4">
    <source>
        <dbReference type="ARBA" id="ARBA00023136"/>
    </source>
</evidence>
<evidence type="ECO:0000256" key="2">
    <source>
        <dbReference type="ARBA" id="ARBA00022692"/>
    </source>
</evidence>
<feature type="domain" description="Methylamine utilisation protein MauE" evidence="6">
    <location>
        <begin position="23"/>
        <end position="151"/>
    </location>
</feature>
<comment type="subcellular location">
    <subcellularLocation>
        <location evidence="1">Membrane</location>
        <topology evidence="1">Multi-pass membrane protein</topology>
    </subcellularLocation>
</comment>
<evidence type="ECO:0000256" key="1">
    <source>
        <dbReference type="ARBA" id="ARBA00004141"/>
    </source>
</evidence>
<keyword evidence="4 5" id="KW-0472">Membrane</keyword>
<accession>A0A1Y0IQY3</accession>
<evidence type="ECO:0000313" key="7">
    <source>
        <dbReference type="EMBL" id="ARU61855.1"/>
    </source>
</evidence>
<evidence type="ECO:0000259" key="6">
    <source>
        <dbReference type="Pfam" id="PF07291"/>
    </source>
</evidence>
<keyword evidence="2 5" id="KW-0812">Transmembrane</keyword>
<keyword evidence="8" id="KW-1185">Reference proteome</keyword>
<dbReference type="AlphaFoldDB" id="A0A1Y0IQY3"/>
<dbReference type="GO" id="GO:0030416">
    <property type="term" value="P:methylamine metabolic process"/>
    <property type="evidence" value="ECO:0007669"/>
    <property type="project" value="InterPro"/>
</dbReference>
<gene>
    <name evidence="7" type="ORF">CBW65_13065</name>
</gene>
<dbReference type="InterPro" id="IPR009908">
    <property type="entry name" value="Methylamine_util_MauE"/>
</dbReference>
<reference evidence="8" key="1">
    <citation type="submission" date="2017-05" db="EMBL/GenBank/DDBJ databases">
        <authorList>
            <person name="Sung H."/>
        </authorList>
    </citation>
    <scope>NUCLEOTIDE SEQUENCE [LARGE SCALE GENOMIC DNA]</scope>
    <source>
        <strain evidence="8">AR23208</strain>
    </source>
</reference>
<feature type="transmembrane region" description="Helical" evidence="5">
    <location>
        <begin position="65"/>
        <end position="85"/>
    </location>
</feature>
<name>A0A1Y0IQY3_9BACL</name>
<dbReference type="EMBL" id="CP021434">
    <property type="protein sequence ID" value="ARU61855.1"/>
    <property type="molecule type" value="Genomic_DNA"/>
</dbReference>
<sequence length="159" mass="17268">MDGLSANNRKQPSKSSSRSNIVKWLILALQLVLAGIFLWSAVSKFMDIFTFGEILRSYKLLPDVLIKPLAILLPIAEFFVGVGLLIRPVVNYAAWGVIVLSLTFAVGLLFNYGEVLPYGCGCFGPEDAAAVGIWDVGKDVLFIALAALLLILNRKKALA</sequence>
<keyword evidence="3 5" id="KW-1133">Transmembrane helix</keyword>
<evidence type="ECO:0000256" key="5">
    <source>
        <dbReference type="SAM" id="Phobius"/>
    </source>
</evidence>
<dbReference type="GO" id="GO:0016020">
    <property type="term" value="C:membrane"/>
    <property type="evidence" value="ECO:0007669"/>
    <property type="project" value="UniProtKB-SubCell"/>
</dbReference>
<dbReference type="UniPathway" id="UPA00895"/>
<feature type="transmembrane region" description="Helical" evidence="5">
    <location>
        <begin position="92"/>
        <end position="112"/>
    </location>
</feature>
<feature type="transmembrane region" description="Helical" evidence="5">
    <location>
        <begin position="21"/>
        <end position="42"/>
    </location>
</feature>
<evidence type="ECO:0000313" key="8">
    <source>
        <dbReference type="Proteomes" id="UP000195437"/>
    </source>
</evidence>
<organism evidence="7 8">
    <name type="scientific">Tumebacillus avium</name>
    <dbReference type="NCBI Taxonomy" id="1903704"/>
    <lineage>
        <taxon>Bacteria</taxon>
        <taxon>Bacillati</taxon>
        <taxon>Bacillota</taxon>
        <taxon>Bacilli</taxon>
        <taxon>Bacillales</taxon>
        <taxon>Alicyclobacillaceae</taxon>
        <taxon>Tumebacillus</taxon>
    </lineage>
</organism>
<dbReference type="Proteomes" id="UP000195437">
    <property type="component" value="Chromosome"/>
</dbReference>
<feature type="transmembrane region" description="Helical" evidence="5">
    <location>
        <begin position="132"/>
        <end position="152"/>
    </location>
</feature>
<protein>
    <recommendedName>
        <fullName evidence="6">Methylamine utilisation protein MauE domain-containing protein</fullName>
    </recommendedName>
</protein>
<dbReference type="KEGG" id="tum:CBW65_13065"/>